<gene>
    <name evidence="1" type="ordered locus">Dtox_0357</name>
</gene>
<dbReference type="Pfam" id="PF12672">
    <property type="entry name" value="DUF3793"/>
    <property type="match status" value="1"/>
</dbReference>
<dbReference type="EMBL" id="CP001720">
    <property type="protein sequence ID" value="ACV61309.1"/>
    <property type="molecule type" value="Genomic_DNA"/>
</dbReference>
<dbReference type="RefSeq" id="WP_015756030.1">
    <property type="nucleotide sequence ID" value="NC_013216.1"/>
</dbReference>
<sequence>MNNLLVSKFLKKRKTWDDKKYLFATIAYHIAPTISKQKPASLLNFTKGIRDLHELWEKYKQDFMDSTSLECYEIRRTENSTLVLFYDYNNLTKVLFQKNNIDFLQQFGYGKEKILNQYLETLKNRFERSCAHEVGIFLGMPVEDVVSFIECKGKDYLFCRYWKVYNNPNKALTTFRVYDKAKFRVLNQIINNMEPNLLLNVR</sequence>
<dbReference type="STRING" id="485916.Dtox_0357"/>
<keyword evidence="2" id="KW-1185">Reference proteome</keyword>
<dbReference type="OrthoDB" id="5393676at2"/>
<accession>C8W4V7</accession>
<dbReference type="InterPro" id="IPR024523">
    <property type="entry name" value="DUF3793"/>
</dbReference>
<reference evidence="1 2" key="1">
    <citation type="journal article" date="2009" name="Stand. Genomic Sci.">
        <title>Complete genome sequence of Desulfotomaculum acetoxidans type strain (5575).</title>
        <authorList>
            <person name="Spring S."/>
            <person name="Lapidus A."/>
            <person name="Schroder M."/>
            <person name="Gleim D."/>
            <person name="Sims D."/>
            <person name="Meincke L."/>
            <person name="Glavina Del Rio T."/>
            <person name="Tice H."/>
            <person name="Copeland A."/>
            <person name="Cheng J.F."/>
            <person name="Lucas S."/>
            <person name="Chen F."/>
            <person name="Nolan M."/>
            <person name="Bruce D."/>
            <person name="Goodwin L."/>
            <person name="Pitluck S."/>
            <person name="Ivanova N."/>
            <person name="Mavromatis K."/>
            <person name="Mikhailova N."/>
            <person name="Pati A."/>
            <person name="Chen A."/>
            <person name="Palaniappan K."/>
            <person name="Land M."/>
            <person name="Hauser L."/>
            <person name="Chang Y.J."/>
            <person name="Jeffries C.D."/>
            <person name="Chain P."/>
            <person name="Saunders E."/>
            <person name="Brettin T."/>
            <person name="Detter J.C."/>
            <person name="Goker M."/>
            <person name="Bristow J."/>
            <person name="Eisen J.A."/>
            <person name="Markowitz V."/>
            <person name="Hugenholtz P."/>
            <person name="Kyrpides N.C."/>
            <person name="Klenk H.P."/>
            <person name="Han C."/>
        </authorList>
    </citation>
    <scope>NUCLEOTIDE SEQUENCE [LARGE SCALE GENOMIC DNA]</scope>
    <source>
        <strain evidence="2">ATCC 49208 / DSM 771 / VKM B-1644</strain>
    </source>
</reference>
<dbReference type="AlphaFoldDB" id="C8W4V7"/>
<dbReference type="HOGENOM" id="CLU_080981_1_0_9"/>
<evidence type="ECO:0000313" key="1">
    <source>
        <dbReference type="EMBL" id="ACV61309.1"/>
    </source>
</evidence>
<dbReference type="Proteomes" id="UP000002217">
    <property type="component" value="Chromosome"/>
</dbReference>
<proteinExistence type="predicted"/>
<dbReference type="eggNOG" id="ENOG5032SGE">
    <property type="taxonomic scope" value="Bacteria"/>
</dbReference>
<evidence type="ECO:0008006" key="3">
    <source>
        <dbReference type="Google" id="ProtNLM"/>
    </source>
</evidence>
<dbReference type="KEGG" id="dae:Dtox_0357"/>
<name>C8W4V7_DESAS</name>
<organism evidence="1 2">
    <name type="scientific">Desulfofarcimen acetoxidans (strain ATCC 49208 / DSM 771 / KCTC 5769 / VKM B-1644 / 5575)</name>
    <name type="common">Desulfotomaculum acetoxidans</name>
    <dbReference type="NCBI Taxonomy" id="485916"/>
    <lineage>
        <taxon>Bacteria</taxon>
        <taxon>Bacillati</taxon>
        <taxon>Bacillota</taxon>
        <taxon>Clostridia</taxon>
        <taxon>Eubacteriales</taxon>
        <taxon>Peptococcaceae</taxon>
        <taxon>Desulfofarcimen</taxon>
    </lineage>
</organism>
<protein>
    <recommendedName>
        <fullName evidence="3">DUF3793 domain-containing protein</fullName>
    </recommendedName>
</protein>
<evidence type="ECO:0000313" key="2">
    <source>
        <dbReference type="Proteomes" id="UP000002217"/>
    </source>
</evidence>